<name>A0A1Q9EQ41_SYMMI</name>
<dbReference type="AlphaFoldDB" id="A0A1Q9EQ41"/>
<protein>
    <submittedName>
        <fullName evidence="2">Uncharacterized protein</fullName>
    </submittedName>
</protein>
<dbReference type="SUPFAM" id="SSF53335">
    <property type="entry name" value="S-adenosyl-L-methionine-dependent methyltransferases"/>
    <property type="match status" value="1"/>
</dbReference>
<dbReference type="Proteomes" id="UP000186817">
    <property type="component" value="Unassembled WGS sequence"/>
</dbReference>
<reference evidence="2 3" key="1">
    <citation type="submission" date="2016-02" db="EMBL/GenBank/DDBJ databases">
        <title>Genome analysis of coral dinoflagellate symbionts highlights evolutionary adaptations to a symbiotic lifestyle.</title>
        <authorList>
            <person name="Aranda M."/>
            <person name="Li Y."/>
            <person name="Liew Y.J."/>
            <person name="Baumgarten S."/>
            <person name="Simakov O."/>
            <person name="Wilson M."/>
            <person name="Piel J."/>
            <person name="Ashoor H."/>
            <person name="Bougouffa S."/>
            <person name="Bajic V.B."/>
            <person name="Ryu T."/>
            <person name="Ravasi T."/>
            <person name="Bayer T."/>
            <person name="Micklem G."/>
            <person name="Kim H."/>
            <person name="Bhak J."/>
            <person name="Lajeunesse T.C."/>
            <person name="Voolstra C.R."/>
        </authorList>
    </citation>
    <scope>NUCLEOTIDE SEQUENCE [LARGE SCALE GENOMIC DNA]</scope>
    <source>
        <strain evidence="2 3">CCMP2467</strain>
    </source>
</reference>
<sequence length="455" mass="49545">MAKKAAKSKARPAKKPATKKTFNSKPKRASQAAVVQTTEENIIDAPFDLEVYISEVLEKAGLVRTDLARTRPLKLVTSCSGIGTVAYVIKAILGPNSVDELFAVEKDVAATRVLLANHTPRCVFQEAADVMKALVDGKPIPCWKHGRCCALPKEQEADVSQLPHITLEAAKAHMDHRKPPFTILENSAGLQSACGADEKSTALEFVMRNLPAGVECFEANARPLPTMRRRILFFQPGQVGHAFAKLSASMPAHCCHMKHFLGELEQQDSQQAPSADAASDAKMQSEYADYYARALQKAIDCNKLPGDVYVPSASLRRSAKLKFGPWMSAQIDVYDLMRKSAMTRTVGDEEEHDYVIADVSQSTNRGSMTRGGKIPTLTTAARLFCFEPGKAGLITAEDCFKLHGHTCNSNWSWAGLSQCDIRNVVGNGMACSTMVLAVCPVLQKLGYLAPQCKST</sequence>
<evidence type="ECO:0000256" key="1">
    <source>
        <dbReference type="SAM" id="MobiDB-lite"/>
    </source>
</evidence>
<dbReference type="EMBL" id="LSRX01000094">
    <property type="protein sequence ID" value="OLQ09555.1"/>
    <property type="molecule type" value="Genomic_DNA"/>
</dbReference>
<organism evidence="2 3">
    <name type="scientific">Symbiodinium microadriaticum</name>
    <name type="common">Dinoflagellate</name>
    <name type="synonym">Zooxanthella microadriatica</name>
    <dbReference type="NCBI Taxonomy" id="2951"/>
    <lineage>
        <taxon>Eukaryota</taxon>
        <taxon>Sar</taxon>
        <taxon>Alveolata</taxon>
        <taxon>Dinophyceae</taxon>
        <taxon>Suessiales</taxon>
        <taxon>Symbiodiniaceae</taxon>
        <taxon>Symbiodinium</taxon>
    </lineage>
</organism>
<evidence type="ECO:0000313" key="3">
    <source>
        <dbReference type="Proteomes" id="UP000186817"/>
    </source>
</evidence>
<gene>
    <name evidence="2" type="ORF">AK812_SmicGene6790</name>
</gene>
<feature type="region of interest" description="Disordered" evidence="1">
    <location>
        <begin position="1"/>
        <end position="30"/>
    </location>
</feature>
<dbReference type="Gene3D" id="3.40.50.150">
    <property type="entry name" value="Vaccinia Virus protein VP39"/>
    <property type="match status" value="1"/>
</dbReference>
<dbReference type="OrthoDB" id="414432at2759"/>
<comment type="caution">
    <text evidence="2">The sequence shown here is derived from an EMBL/GenBank/DDBJ whole genome shotgun (WGS) entry which is preliminary data.</text>
</comment>
<proteinExistence type="predicted"/>
<dbReference type="InterPro" id="IPR029063">
    <property type="entry name" value="SAM-dependent_MTases_sf"/>
</dbReference>
<accession>A0A1Q9EQ41</accession>
<feature type="compositionally biased region" description="Basic residues" evidence="1">
    <location>
        <begin position="1"/>
        <end position="18"/>
    </location>
</feature>
<evidence type="ECO:0000313" key="2">
    <source>
        <dbReference type="EMBL" id="OLQ09555.1"/>
    </source>
</evidence>
<keyword evidence="3" id="KW-1185">Reference proteome</keyword>